<dbReference type="GO" id="GO:0005793">
    <property type="term" value="C:endoplasmic reticulum-Golgi intermediate compartment"/>
    <property type="evidence" value="ECO:0007669"/>
    <property type="project" value="TreeGrafter"/>
</dbReference>
<dbReference type="SUPFAM" id="SSF47473">
    <property type="entry name" value="EF-hand"/>
    <property type="match status" value="1"/>
</dbReference>
<name>A0AAX4H4W1_9ASCO</name>
<dbReference type="Gene3D" id="1.10.238.10">
    <property type="entry name" value="EF-hand"/>
    <property type="match status" value="1"/>
</dbReference>
<dbReference type="PANTHER" id="PTHR19237:SF20">
    <property type="entry name" value="NUCLEOBINDIN 1"/>
    <property type="match status" value="1"/>
</dbReference>
<feature type="signal peptide" evidence="2">
    <location>
        <begin position="1"/>
        <end position="17"/>
    </location>
</feature>
<dbReference type="EMBL" id="CP138894">
    <property type="protein sequence ID" value="WPK22980.1"/>
    <property type="molecule type" value="Genomic_DNA"/>
</dbReference>
<reference evidence="3 4" key="1">
    <citation type="submission" date="2023-10" db="EMBL/GenBank/DDBJ databases">
        <title>Draft Genome Sequence of Candida saopaulonensis from a very Premature Infant with Sepsis.</title>
        <authorList>
            <person name="Ning Y."/>
            <person name="Dai R."/>
            <person name="Xiao M."/>
            <person name="Xu Y."/>
            <person name="Yan Q."/>
            <person name="Zhang L."/>
        </authorList>
    </citation>
    <scope>NUCLEOTIDE SEQUENCE [LARGE SCALE GENOMIC DNA]</scope>
    <source>
        <strain evidence="3 4">19XY460</strain>
    </source>
</reference>
<evidence type="ECO:0000256" key="2">
    <source>
        <dbReference type="SAM" id="SignalP"/>
    </source>
</evidence>
<evidence type="ECO:0000313" key="3">
    <source>
        <dbReference type="EMBL" id="WPK22980.1"/>
    </source>
</evidence>
<gene>
    <name evidence="3" type="ORF">PUMCH_000203</name>
</gene>
<dbReference type="Proteomes" id="UP001338582">
    <property type="component" value="Chromosome 1"/>
</dbReference>
<feature type="chain" id="PRO_5043769180" description="EF-hand domain-containing protein" evidence="2">
    <location>
        <begin position="18"/>
        <end position="216"/>
    </location>
</feature>
<organism evidence="3 4">
    <name type="scientific">Australozyma saopauloensis</name>
    <dbReference type="NCBI Taxonomy" id="291208"/>
    <lineage>
        <taxon>Eukaryota</taxon>
        <taxon>Fungi</taxon>
        <taxon>Dikarya</taxon>
        <taxon>Ascomycota</taxon>
        <taxon>Saccharomycotina</taxon>
        <taxon>Pichiomycetes</taxon>
        <taxon>Metschnikowiaceae</taxon>
        <taxon>Australozyma</taxon>
    </lineage>
</organism>
<dbReference type="PANTHER" id="PTHR19237">
    <property type="entry name" value="NUCLEOBINDIN"/>
    <property type="match status" value="1"/>
</dbReference>
<dbReference type="AlphaFoldDB" id="A0AAX4H4W1"/>
<dbReference type="InterPro" id="IPR040250">
    <property type="entry name" value="Nucleobindin"/>
</dbReference>
<protein>
    <recommendedName>
        <fullName evidence="5">EF-hand domain-containing protein</fullName>
    </recommendedName>
</protein>
<keyword evidence="4" id="KW-1185">Reference proteome</keyword>
<keyword evidence="1 2" id="KW-0732">Signal</keyword>
<dbReference type="GO" id="GO:0005509">
    <property type="term" value="F:calcium ion binding"/>
    <property type="evidence" value="ECO:0007669"/>
    <property type="project" value="TreeGrafter"/>
</dbReference>
<evidence type="ECO:0008006" key="5">
    <source>
        <dbReference type="Google" id="ProtNLM"/>
    </source>
</evidence>
<dbReference type="RefSeq" id="XP_062875367.1">
    <property type="nucleotide sequence ID" value="XM_063019297.1"/>
</dbReference>
<accession>A0AAX4H4W1</accession>
<dbReference type="KEGG" id="asau:88171272"/>
<proteinExistence type="predicted"/>
<sequence length="216" mass="25141">MLGQNFVFLLLITAAFAHKAYPVKPLHLTWQEWHMSEEHQIDTFDPLSFFMLHDIQGKGHWTAEDILYIYGLSLDSVIGDGSGMGEHDHEEKISPDFKKKVIEEVSVMLKADSDGTISKDKWLEFANNGGLLPDFGAGPGHHFDFETEYENHHWNKYHRDSDPDVRIKHKEDIVHELLHHQHEIEETHADHPEVREKLQNYLSPIKLDNVPSRYLF</sequence>
<dbReference type="InterPro" id="IPR011992">
    <property type="entry name" value="EF-hand-dom_pair"/>
</dbReference>
<evidence type="ECO:0000313" key="4">
    <source>
        <dbReference type="Proteomes" id="UP001338582"/>
    </source>
</evidence>
<evidence type="ECO:0000256" key="1">
    <source>
        <dbReference type="ARBA" id="ARBA00022729"/>
    </source>
</evidence>
<dbReference type="GeneID" id="88171272"/>